<accession>A0A517LUP3</accession>
<feature type="region of interest" description="Disordered" evidence="1">
    <location>
        <begin position="223"/>
        <end position="345"/>
    </location>
</feature>
<evidence type="ECO:0000313" key="3">
    <source>
        <dbReference type="Proteomes" id="UP000319557"/>
    </source>
</evidence>
<gene>
    <name evidence="2" type="ORF">EC9_05010</name>
</gene>
<dbReference type="EMBL" id="CP036261">
    <property type="protein sequence ID" value="QDS86340.1"/>
    <property type="molecule type" value="Genomic_DNA"/>
</dbReference>
<feature type="compositionally biased region" description="Basic and acidic residues" evidence="1">
    <location>
        <begin position="319"/>
        <end position="330"/>
    </location>
</feature>
<protein>
    <submittedName>
        <fullName evidence="2">Uncharacterized protein</fullName>
    </submittedName>
</protein>
<evidence type="ECO:0000313" key="2">
    <source>
        <dbReference type="EMBL" id="QDS86340.1"/>
    </source>
</evidence>
<name>A0A517LUP3_9BACT</name>
<feature type="compositionally biased region" description="Low complexity" evidence="1">
    <location>
        <begin position="225"/>
        <end position="274"/>
    </location>
</feature>
<proteinExistence type="predicted"/>
<evidence type="ECO:0000256" key="1">
    <source>
        <dbReference type="SAM" id="MobiDB-lite"/>
    </source>
</evidence>
<dbReference type="AlphaFoldDB" id="A0A517LUP3"/>
<sequence>MSTTNRSARITKLFTLLKKRYKPLPPSAGRNLFEHFLYACLLEDGSQEAADEGIARLEQDYFDWNEVRVTTIGELAESFPRLPNATAAASRLKKNLHALFETYYSFDIEEMKKQNLGKTIKDLSEFPAMTSFVLAYIVQQGLGGHAIPINAVGIDICYYCGIINDAERETGKVPGIERAVPKSKGAEFSSLLHQAALDFASNPQDPDLQKLILQINPDAMDLFPGKKAPAASPSKSKSSSKSASGKSAAGKSASTKSAAPKAAPAKKTPKKSTAPSPPDKAPLKGIAASIKAKKASASQPSKATPTKKGAAKPKTAKGAGDKSDADEATKPARSSTKKLAKKKPR</sequence>
<dbReference type="OrthoDB" id="268440at2"/>
<dbReference type="Proteomes" id="UP000319557">
    <property type="component" value="Chromosome"/>
</dbReference>
<feature type="compositionally biased region" description="Basic residues" evidence="1">
    <location>
        <begin position="335"/>
        <end position="345"/>
    </location>
</feature>
<keyword evidence="3" id="KW-1185">Reference proteome</keyword>
<dbReference type="InterPro" id="IPR011257">
    <property type="entry name" value="DNA_glycosylase"/>
</dbReference>
<dbReference type="SUPFAM" id="SSF48150">
    <property type="entry name" value="DNA-glycosylase"/>
    <property type="match status" value="1"/>
</dbReference>
<dbReference type="RefSeq" id="WP_145342050.1">
    <property type="nucleotide sequence ID" value="NZ_CP036261.1"/>
</dbReference>
<dbReference type="GO" id="GO:0006281">
    <property type="term" value="P:DNA repair"/>
    <property type="evidence" value="ECO:0007669"/>
    <property type="project" value="InterPro"/>
</dbReference>
<dbReference type="GO" id="GO:0003824">
    <property type="term" value="F:catalytic activity"/>
    <property type="evidence" value="ECO:0007669"/>
    <property type="project" value="InterPro"/>
</dbReference>
<feature type="compositionally biased region" description="Low complexity" evidence="1">
    <location>
        <begin position="287"/>
        <end position="308"/>
    </location>
</feature>
<dbReference type="KEGG" id="ruv:EC9_05010"/>
<organism evidence="2 3">
    <name type="scientific">Rosistilla ulvae</name>
    <dbReference type="NCBI Taxonomy" id="1930277"/>
    <lineage>
        <taxon>Bacteria</taxon>
        <taxon>Pseudomonadati</taxon>
        <taxon>Planctomycetota</taxon>
        <taxon>Planctomycetia</taxon>
        <taxon>Pirellulales</taxon>
        <taxon>Pirellulaceae</taxon>
        <taxon>Rosistilla</taxon>
    </lineage>
</organism>
<reference evidence="2 3" key="1">
    <citation type="submission" date="2019-02" db="EMBL/GenBank/DDBJ databases">
        <title>Deep-cultivation of Planctomycetes and their phenomic and genomic characterization uncovers novel biology.</title>
        <authorList>
            <person name="Wiegand S."/>
            <person name="Jogler M."/>
            <person name="Boedeker C."/>
            <person name="Pinto D."/>
            <person name="Vollmers J."/>
            <person name="Rivas-Marin E."/>
            <person name="Kohn T."/>
            <person name="Peeters S.H."/>
            <person name="Heuer A."/>
            <person name="Rast P."/>
            <person name="Oberbeckmann S."/>
            <person name="Bunk B."/>
            <person name="Jeske O."/>
            <person name="Meyerdierks A."/>
            <person name="Storesund J.E."/>
            <person name="Kallscheuer N."/>
            <person name="Luecker S."/>
            <person name="Lage O.M."/>
            <person name="Pohl T."/>
            <person name="Merkel B.J."/>
            <person name="Hornburger P."/>
            <person name="Mueller R.-W."/>
            <person name="Bruemmer F."/>
            <person name="Labrenz M."/>
            <person name="Spormann A.M."/>
            <person name="Op den Camp H."/>
            <person name="Overmann J."/>
            <person name="Amann R."/>
            <person name="Jetten M.S.M."/>
            <person name="Mascher T."/>
            <person name="Medema M.H."/>
            <person name="Devos D.P."/>
            <person name="Kaster A.-K."/>
            <person name="Ovreas L."/>
            <person name="Rohde M."/>
            <person name="Galperin M.Y."/>
            <person name="Jogler C."/>
        </authorList>
    </citation>
    <scope>NUCLEOTIDE SEQUENCE [LARGE SCALE GENOMIC DNA]</scope>
    <source>
        <strain evidence="2 3">EC9</strain>
    </source>
</reference>